<sequence length="153" mass="17198">MVMKHEGRGEGFCCRYASAGRLIGWFMYGEDKQNVIFVESSDSGDFVQAINKATADLQERLSAERQFLNNALNAMCDAGKDKTPRIFAGSLSDEELISFLEEVIVKLTSRRNLTGKPESLREQAEQAEGKLKSTNDFINSIVYRQVRNPNQNP</sequence>
<dbReference type="AlphaFoldDB" id="A0A5I2S0D8"/>
<proteinExistence type="predicted"/>
<reference evidence="1" key="1">
    <citation type="submission" date="2018-06" db="EMBL/GenBank/DDBJ databases">
        <authorList>
            <person name="Ashton P.M."/>
            <person name="Dallman T."/>
            <person name="Nair S."/>
            <person name="De Pinna E."/>
            <person name="Peters T."/>
            <person name="Grant K."/>
        </authorList>
    </citation>
    <scope>NUCLEOTIDE SEQUENCE</scope>
    <source>
        <strain evidence="1">205626</strain>
    </source>
</reference>
<name>A0A5I2S0D8_SALET</name>
<accession>A0A5I2S0D8</accession>
<organism evidence="1">
    <name type="scientific">Salmonella enterica subsp. enterica serovar Braenderup</name>
    <dbReference type="NCBI Taxonomy" id="149391"/>
    <lineage>
        <taxon>Bacteria</taxon>
        <taxon>Pseudomonadati</taxon>
        <taxon>Pseudomonadota</taxon>
        <taxon>Gammaproteobacteria</taxon>
        <taxon>Enterobacterales</taxon>
        <taxon>Enterobacteriaceae</taxon>
        <taxon>Salmonella</taxon>
    </lineage>
</organism>
<protein>
    <submittedName>
        <fullName evidence="1">Uncharacterized protein</fullName>
    </submittedName>
</protein>
<comment type="caution">
    <text evidence="1">The sequence shown here is derived from an EMBL/GenBank/DDBJ whole genome shotgun (WGS) entry which is preliminary data.</text>
</comment>
<gene>
    <name evidence="1" type="ORF">DPS10_10990</name>
</gene>
<dbReference type="EMBL" id="AAHKXZ010000007">
    <property type="protein sequence ID" value="EBX3355381.1"/>
    <property type="molecule type" value="Genomic_DNA"/>
</dbReference>
<evidence type="ECO:0000313" key="1">
    <source>
        <dbReference type="EMBL" id="EBX3355381.1"/>
    </source>
</evidence>